<keyword evidence="5 6" id="KW-0687">Ribonucleoprotein</keyword>
<protein>
    <recommendedName>
        <fullName evidence="6">Small ribosomal subunit protein uS17</fullName>
    </recommendedName>
</protein>
<dbReference type="Gene3D" id="2.40.50.140">
    <property type="entry name" value="Nucleic acid-binding proteins"/>
    <property type="match status" value="1"/>
</dbReference>
<sequence>MTTEVKRLTKKTLTGTVVSDKNEKTVVVKVTRRFKDPVYSKFVSSSKKYHVHDEASKAKIGDTVTIIESRPYSKLKKWELFKVN</sequence>
<dbReference type="PANTHER" id="PTHR10744">
    <property type="entry name" value="40S RIBOSOMAL PROTEIN S11 FAMILY MEMBER"/>
    <property type="match status" value="1"/>
</dbReference>
<dbReference type="Pfam" id="PF00366">
    <property type="entry name" value="Ribosomal_S17"/>
    <property type="match status" value="1"/>
</dbReference>
<evidence type="ECO:0000256" key="2">
    <source>
        <dbReference type="ARBA" id="ARBA00022730"/>
    </source>
</evidence>
<dbReference type="NCBIfam" id="TIGR03635">
    <property type="entry name" value="uS17_bact"/>
    <property type="match status" value="1"/>
</dbReference>
<dbReference type="InterPro" id="IPR019984">
    <property type="entry name" value="Ribosomal_uS17_bact/chlr"/>
</dbReference>
<evidence type="ECO:0000256" key="4">
    <source>
        <dbReference type="ARBA" id="ARBA00022980"/>
    </source>
</evidence>
<reference evidence="7 8" key="1">
    <citation type="submission" date="2023-11" db="EMBL/GenBank/DDBJ databases">
        <title>A Novel Polar Bacteriovorax (B. antarcticus) Isolated from the Biocrust in Antarctica.</title>
        <authorList>
            <person name="Mun W."/>
            <person name="Choi S.Y."/>
            <person name="Mitchell R.J."/>
        </authorList>
    </citation>
    <scope>NUCLEOTIDE SEQUENCE [LARGE SCALE GENOMIC DNA]</scope>
    <source>
        <strain evidence="7 8">PP10</strain>
    </source>
</reference>
<accession>A0ABU5VPU5</accession>
<dbReference type="CDD" id="cd00364">
    <property type="entry name" value="Ribosomal_uS17"/>
    <property type="match status" value="1"/>
</dbReference>
<dbReference type="GO" id="GO:0005840">
    <property type="term" value="C:ribosome"/>
    <property type="evidence" value="ECO:0007669"/>
    <property type="project" value="UniProtKB-KW"/>
</dbReference>
<keyword evidence="4 6" id="KW-0689">Ribosomal protein</keyword>
<comment type="caution">
    <text evidence="7">The sequence shown here is derived from an EMBL/GenBank/DDBJ whole genome shotgun (WGS) entry which is preliminary data.</text>
</comment>
<evidence type="ECO:0000256" key="3">
    <source>
        <dbReference type="ARBA" id="ARBA00022884"/>
    </source>
</evidence>
<dbReference type="NCBIfam" id="NF004123">
    <property type="entry name" value="PRK05610.1"/>
    <property type="match status" value="1"/>
</dbReference>
<keyword evidence="2 6" id="KW-0699">rRNA-binding</keyword>
<dbReference type="EMBL" id="JAYGJQ010000001">
    <property type="protein sequence ID" value="MEA9354942.1"/>
    <property type="molecule type" value="Genomic_DNA"/>
</dbReference>
<keyword evidence="8" id="KW-1185">Reference proteome</keyword>
<name>A0ABU5VPU5_9BACT</name>
<evidence type="ECO:0000256" key="5">
    <source>
        <dbReference type="ARBA" id="ARBA00023274"/>
    </source>
</evidence>
<dbReference type="PRINTS" id="PR00973">
    <property type="entry name" value="RIBOSOMALS17"/>
</dbReference>
<comment type="subunit">
    <text evidence="6">Part of the 30S ribosomal subunit.</text>
</comment>
<dbReference type="InterPro" id="IPR000266">
    <property type="entry name" value="Ribosomal_uS17"/>
</dbReference>
<evidence type="ECO:0000256" key="1">
    <source>
        <dbReference type="ARBA" id="ARBA00010254"/>
    </source>
</evidence>
<organism evidence="7 8">
    <name type="scientific">Bacteriovorax antarcticus</name>
    <dbReference type="NCBI Taxonomy" id="3088717"/>
    <lineage>
        <taxon>Bacteria</taxon>
        <taxon>Pseudomonadati</taxon>
        <taxon>Bdellovibrionota</taxon>
        <taxon>Bacteriovoracia</taxon>
        <taxon>Bacteriovoracales</taxon>
        <taxon>Bacteriovoracaceae</taxon>
        <taxon>Bacteriovorax</taxon>
    </lineage>
</organism>
<comment type="similarity">
    <text evidence="1 6">Belongs to the universal ribosomal protein uS17 family.</text>
</comment>
<evidence type="ECO:0000313" key="8">
    <source>
        <dbReference type="Proteomes" id="UP001302274"/>
    </source>
</evidence>
<gene>
    <name evidence="6 7" type="primary">rpsQ</name>
    <name evidence="7" type="ORF">SHI21_01955</name>
</gene>
<dbReference type="HAMAP" id="MF_01345_B">
    <property type="entry name" value="Ribosomal_uS17_B"/>
    <property type="match status" value="1"/>
</dbReference>
<comment type="function">
    <text evidence="6">One of the primary rRNA binding proteins, it binds specifically to the 5'-end of 16S ribosomal RNA.</text>
</comment>
<evidence type="ECO:0000256" key="6">
    <source>
        <dbReference type="HAMAP-Rule" id="MF_01345"/>
    </source>
</evidence>
<dbReference type="Proteomes" id="UP001302274">
    <property type="component" value="Unassembled WGS sequence"/>
</dbReference>
<keyword evidence="3 6" id="KW-0694">RNA-binding</keyword>
<dbReference type="RefSeq" id="WP_323574433.1">
    <property type="nucleotide sequence ID" value="NZ_JAYGJQ010000001.1"/>
</dbReference>
<proteinExistence type="inferred from homology"/>
<dbReference type="InterPro" id="IPR012340">
    <property type="entry name" value="NA-bd_OB-fold"/>
</dbReference>
<dbReference type="PANTHER" id="PTHR10744:SF1">
    <property type="entry name" value="SMALL RIBOSOMAL SUBUNIT PROTEIN US17M"/>
    <property type="match status" value="1"/>
</dbReference>
<evidence type="ECO:0000313" key="7">
    <source>
        <dbReference type="EMBL" id="MEA9354942.1"/>
    </source>
</evidence>
<dbReference type="SUPFAM" id="SSF50249">
    <property type="entry name" value="Nucleic acid-binding proteins"/>
    <property type="match status" value="1"/>
</dbReference>